<comment type="caution">
    <text evidence="1">The sequence shown here is derived from an EMBL/GenBank/DDBJ whole genome shotgun (WGS) entry which is preliminary data.</text>
</comment>
<name>A0ABU0YSU2_9PROT</name>
<protein>
    <submittedName>
        <fullName evidence="1">Cupin</fullName>
    </submittedName>
</protein>
<proteinExistence type="predicted"/>
<dbReference type="InterPro" id="IPR011051">
    <property type="entry name" value="RmlC_Cupin_sf"/>
</dbReference>
<dbReference type="PANTHER" id="PTHR36448">
    <property type="entry name" value="BLR7373 PROTEIN"/>
    <property type="match status" value="1"/>
</dbReference>
<reference evidence="2" key="1">
    <citation type="submission" date="2023-08" db="EMBL/GenBank/DDBJ databases">
        <title>Rhodospirillaceae gen. nov., a novel taxon isolated from the Yangtze River Yuezi River estuary sludge.</title>
        <authorList>
            <person name="Ruan L."/>
        </authorList>
    </citation>
    <scope>NUCLEOTIDE SEQUENCE [LARGE SCALE GENOMIC DNA]</scope>
    <source>
        <strain evidence="2">R-7</strain>
    </source>
</reference>
<dbReference type="InterPro" id="IPR014710">
    <property type="entry name" value="RmlC-like_jellyroll"/>
</dbReference>
<evidence type="ECO:0000313" key="1">
    <source>
        <dbReference type="EMBL" id="MDQ7250784.1"/>
    </source>
</evidence>
<organism evidence="1 2">
    <name type="scientific">Dongia sedimenti</name>
    <dbReference type="NCBI Taxonomy" id="3064282"/>
    <lineage>
        <taxon>Bacteria</taxon>
        <taxon>Pseudomonadati</taxon>
        <taxon>Pseudomonadota</taxon>
        <taxon>Alphaproteobacteria</taxon>
        <taxon>Rhodospirillales</taxon>
        <taxon>Dongiaceae</taxon>
        <taxon>Dongia</taxon>
    </lineage>
</organism>
<dbReference type="CDD" id="cd02219">
    <property type="entry name" value="cupin_YjlB-like"/>
    <property type="match status" value="1"/>
</dbReference>
<evidence type="ECO:0000313" key="2">
    <source>
        <dbReference type="Proteomes" id="UP001230156"/>
    </source>
</evidence>
<gene>
    <name evidence="1" type="ORF">Q8A70_24055</name>
</gene>
<dbReference type="PANTHER" id="PTHR36448:SF2">
    <property type="entry name" value="CUPIN TYPE-1 DOMAIN-CONTAINING PROTEIN"/>
    <property type="match status" value="1"/>
</dbReference>
<accession>A0ABU0YSU2</accession>
<dbReference type="InterPro" id="IPR047121">
    <property type="entry name" value="YjiB-like"/>
</dbReference>
<dbReference type="Proteomes" id="UP001230156">
    <property type="component" value="Unassembled WGS sequence"/>
</dbReference>
<dbReference type="EMBL" id="JAUYVI010000007">
    <property type="protein sequence ID" value="MDQ7250784.1"/>
    <property type="molecule type" value="Genomic_DNA"/>
</dbReference>
<dbReference type="SUPFAM" id="SSF51182">
    <property type="entry name" value="RmlC-like cupins"/>
    <property type="match status" value="1"/>
</dbReference>
<sequence length="172" mass="18015">MVQTLTKPETLLLQPGKLTPNNPRLPVLLYRNAVEISGSDPAAKFEAMFDRNGWPSAWRNGVYAYHHYHTGAHEALGFAGGSARLLLGGPDGQEVTVNAGDVAVLPAGTGHCKLASTGGFLVVGAYPPKQRPDLQRAAATPEMIARIAGLPFPPSDPVSGPGGPMLALWNAA</sequence>
<keyword evidence="2" id="KW-1185">Reference proteome</keyword>
<dbReference type="PIRSF" id="PIRSF019307">
    <property type="entry name" value="UCP019307"/>
    <property type="match status" value="1"/>
</dbReference>
<dbReference type="Gene3D" id="2.60.120.10">
    <property type="entry name" value="Jelly Rolls"/>
    <property type="match status" value="1"/>
</dbReference>
<dbReference type="RefSeq" id="WP_379960478.1">
    <property type="nucleotide sequence ID" value="NZ_JAUYVI010000007.1"/>
</dbReference>
<dbReference type="InterPro" id="IPR014500">
    <property type="entry name" value="UCP019307_cupin"/>
</dbReference>